<feature type="transmembrane region" description="Helical" evidence="2">
    <location>
        <begin position="427"/>
        <end position="446"/>
    </location>
</feature>
<proteinExistence type="predicted"/>
<keyword evidence="2" id="KW-1133">Transmembrane helix</keyword>
<feature type="transmembrane region" description="Helical" evidence="2">
    <location>
        <begin position="466"/>
        <end position="482"/>
    </location>
</feature>
<dbReference type="InParanoid" id="A0A1E7FI94"/>
<keyword evidence="2" id="KW-0472">Membrane</keyword>
<dbReference type="EMBL" id="KV784357">
    <property type="protein sequence ID" value="OEU17878.1"/>
    <property type="molecule type" value="Genomic_DNA"/>
</dbReference>
<reference evidence="3 4" key="1">
    <citation type="submission" date="2016-09" db="EMBL/GenBank/DDBJ databases">
        <title>Extensive genetic diversity and differential bi-allelic expression allows diatom success in the polar Southern Ocean.</title>
        <authorList>
            <consortium name="DOE Joint Genome Institute"/>
            <person name="Mock T."/>
            <person name="Otillar R.P."/>
            <person name="Strauss J."/>
            <person name="Dupont C."/>
            <person name="Frickenhaus S."/>
            <person name="Maumus F."/>
            <person name="Mcmullan M."/>
            <person name="Sanges R."/>
            <person name="Schmutz J."/>
            <person name="Toseland A."/>
            <person name="Valas R."/>
            <person name="Veluchamy A."/>
            <person name="Ward B.J."/>
            <person name="Allen A."/>
            <person name="Barry K."/>
            <person name="Falciatore A."/>
            <person name="Ferrante M."/>
            <person name="Fortunato A.E."/>
            <person name="Gloeckner G."/>
            <person name="Gruber A."/>
            <person name="Hipkin R."/>
            <person name="Janech M."/>
            <person name="Kroth P."/>
            <person name="Leese F."/>
            <person name="Lindquist E."/>
            <person name="Lyon B.R."/>
            <person name="Martin J."/>
            <person name="Mayer C."/>
            <person name="Parker M."/>
            <person name="Quesneville H."/>
            <person name="Raymond J."/>
            <person name="Uhlig C."/>
            <person name="Valentin K.U."/>
            <person name="Worden A.Z."/>
            <person name="Armbrust E.V."/>
            <person name="Bowler C."/>
            <person name="Green B."/>
            <person name="Moulton V."/>
            <person name="Van Oosterhout C."/>
            <person name="Grigoriev I."/>
        </authorList>
    </citation>
    <scope>NUCLEOTIDE SEQUENCE [LARGE SCALE GENOMIC DNA]</scope>
    <source>
        <strain evidence="3 4">CCMP1102</strain>
    </source>
</reference>
<organism evidence="3 4">
    <name type="scientific">Fragilariopsis cylindrus CCMP1102</name>
    <dbReference type="NCBI Taxonomy" id="635003"/>
    <lineage>
        <taxon>Eukaryota</taxon>
        <taxon>Sar</taxon>
        <taxon>Stramenopiles</taxon>
        <taxon>Ochrophyta</taxon>
        <taxon>Bacillariophyta</taxon>
        <taxon>Bacillariophyceae</taxon>
        <taxon>Bacillariophycidae</taxon>
        <taxon>Bacillariales</taxon>
        <taxon>Bacillariaceae</taxon>
        <taxon>Fragilariopsis</taxon>
    </lineage>
</organism>
<feature type="transmembrane region" description="Helical" evidence="2">
    <location>
        <begin position="287"/>
        <end position="311"/>
    </location>
</feature>
<evidence type="ECO:0000256" key="1">
    <source>
        <dbReference type="SAM" id="MobiDB-lite"/>
    </source>
</evidence>
<evidence type="ECO:0000313" key="3">
    <source>
        <dbReference type="EMBL" id="OEU17878.1"/>
    </source>
</evidence>
<accession>A0A1E7FI94</accession>
<dbReference type="KEGG" id="fcy:FRACYDRAFT_238306"/>
<dbReference type="Proteomes" id="UP000095751">
    <property type="component" value="Unassembled WGS sequence"/>
</dbReference>
<feature type="transmembrane region" description="Helical" evidence="2">
    <location>
        <begin position="159"/>
        <end position="182"/>
    </location>
</feature>
<evidence type="ECO:0000313" key="4">
    <source>
        <dbReference type="Proteomes" id="UP000095751"/>
    </source>
</evidence>
<feature type="compositionally biased region" description="Basic and acidic residues" evidence="1">
    <location>
        <begin position="20"/>
        <end position="29"/>
    </location>
</feature>
<dbReference type="AlphaFoldDB" id="A0A1E7FI94"/>
<keyword evidence="4" id="KW-1185">Reference proteome</keyword>
<feature type="transmembrane region" description="Helical" evidence="2">
    <location>
        <begin position="489"/>
        <end position="505"/>
    </location>
</feature>
<evidence type="ECO:0000256" key="2">
    <source>
        <dbReference type="SAM" id="Phobius"/>
    </source>
</evidence>
<protein>
    <submittedName>
        <fullName evidence="3">Uncharacterized protein</fullName>
    </submittedName>
</protein>
<feature type="transmembrane region" description="Helical" evidence="2">
    <location>
        <begin position="119"/>
        <end position="139"/>
    </location>
</feature>
<feature type="transmembrane region" description="Helical" evidence="2">
    <location>
        <begin position="395"/>
        <end position="415"/>
    </location>
</feature>
<feature type="transmembrane region" description="Helical" evidence="2">
    <location>
        <begin position="331"/>
        <end position="356"/>
    </location>
</feature>
<feature type="transmembrane region" description="Helical" evidence="2">
    <location>
        <begin position="363"/>
        <end position="383"/>
    </location>
</feature>
<feature type="compositionally biased region" description="Polar residues" evidence="1">
    <location>
        <begin position="7"/>
        <end position="16"/>
    </location>
</feature>
<gene>
    <name evidence="3" type="ORF">FRACYDRAFT_238306</name>
</gene>
<feature type="compositionally biased region" description="Basic and acidic residues" evidence="1">
    <location>
        <begin position="43"/>
        <end position="54"/>
    </location>
</feature>
<feature type="transmembrane region" description="Helical" evidence="2">
    <location>
        <begin position="511"/>
        <end position="531"/>
    </location>
</feature>
<name>A0A1E7FI94_9STRA</name>
<keyword evidence="2" id="KW-0812">Transmembrane</keyword>
<feature type="region of interest" description="Disordered" evidence="1">
    <location>
        <begin position="1"/>
        <end position="54"/>
    </location>
</feature>
<sequence length="562" mass="64350">MDIVVEGSSTVSNTPLLTEDNDHHDHDVEVQVGRRNSTAEVRLPSDGDDNRKRNDEEEQLVHVINANGNNIVTITSPIIIAHHSTINNEEQDDNSNEEMKLSVLLRASFSSFWNNYVKFYGYFSRWLFFVIIINQFAFVTVGRQMRFMDDNSYSWQYQLAFSFLQFVLFATSIWFFTVAKLIDQQVINLDRMVQYEQAATTPDDEEIIIDTEQQQQQQQQVDNNYVIDLAVEVAGATTNIPRLLPNYDNIYGRVSRKIDRFLQQQLSTDDADVLLSTTTSCLVNFSYILWSFILAATFHGITDLVVVNYFVSRSNSCNNDDYDNYDNRKCIGYYTNVPSTMSAVLILIGTGCWLLIREGLPSGIISLVVATVAMFHLLLIKVLDDPDLFFERMKLTIIVLTSGTILFHIMLWCCHSSENHNNNNNNSARNLLIWAVYGWTGAFWALNMLSNMRNEDNNYNIDPMDEIGMTSFVLLTFTGIVFQHPIIQLMGIVTVLVSIFILPFTDSYSDIIDFLVVTLTGFGLIWVGNWISKNINTNTIITGCWYVFKVCRCMILCRCFSH</sequence>